<feature type="compositionally biased region" description="Polar residues" evidence="6">
    <location>
        <begin position="589"/>
        <end position="603"/>
    </location>
</feature>
<feature type="region of interest" description="Disordered" evidence="6">
    <location>
        <begin position="584"/>
        <end position="610"/>
    </location>
</feature>
<name>A0A9Q0QS97_9MAGN</name>
<dbReference type="PANTHER" id="PTHR45898">
    <property type="entry name" value="TOM1-LIKE PROTEIN"/>
    <property type="match status" value="1"/>
</dbReference>
<dbReference type="AlphaFoldDB" id="A0A9Q0QS97"/>
<dbReference type="PANTHER" id="PTHR45898:SF2">
    <property type="entry name" value="TOM1-LIKE PROTEIN 6"/>
    <property type="match status" value="1"/>
</dbReference>
<feature type="region of interest" description="Disordered" evidence="6">
    <location>
        <begin position="411"/>
        <end position="437"/>
    </location>
</feature>
<feature type="compositionally biased region" description="Acidic residues" evidence="6">
    <location>
        <begin position="324"/>
        <end position="333"/>
    </location>
</feature>
<feature type="region of interest" description="Disordered" evidence="6">
    <location>
        <begin position="347"/>
        <end position="397"/>
    </location>
</feature>
<keyword evidence="4" id="KW-0653">Protein transport</keyword>
<dbReference type="GO" id="GO:0035091">
    <property type="term" value="F:phosphatidylinositol binding"/>
    <property type="evidence" value="ECO:0007669"/>
    <property type="project" value="InterPro"/>
</dbReference>
<dbReference type="GO" id="GO:0016020">
    <property type="term" value="C:membrane"/>
    <property type="evidence" value="ECO:0007669"/>
    <property type="project" value="UniProtKB-SubCell"/>
</dbReference>
<dbReference type="InterPro" id="IPR002014">
    <property type="entry name" value="VHS_dom"/>
</dbReference>
<dbReference type="InterPro" id="IPR004152">
    <property type="entry name" value="GAT_dom"/>
</dbReference>
<dbReference type="InterPro" id="IPR044836">
    <property type="entry name" value="TOL_plant"/>
</dbReference>
<feature type="compositionally biased region" description="Polar residues" evidence="6">
    <location>
        <begin position="349"/>
        <end position="369"/>
    </location>
</feature>
<feature type="region of interest" description="Disordered" evidence="6">
    <location>
        <begin position="140"/>
        <end position="174"/>
    </location>
</feature>
<dbReference type="Pfam" id="PF00790">
    <property type="entry name" value="VHS"/>
    <property type="match status" value="1"/>
</dbReference>
<keyword evidence="5" id="KW-0472">Membrane</keyword>
<sequence length="610" mass="67138">MMSSSASIRVDKATSDLLISPDWTLNMEICDLINATNWQAKEVVKAVKKRLQHKSPKVQLLALTLLETMIKNCGDYVHFQIAERNILQEMIKIARKMGDTHVRDKILVLLDSWQEAFGGPGGKYPQYYSAYEELRRSGVRFPQRSPSRPPIFTPPITHSTPRHAQAGYGMPNDTSRRLDEAMAADTENLSPSNMDSMQSVMDLLTDMLQALNPNDQEAVKDEVIAELVDRCRSNQKKLIQMLNSTEDEKLLGQGLALNDSLQSLLAKHDALASGSLLPAEVRDTRSSPTEERDSHSRPNEERGYSPQPNLSPSTVISSVTSGQIEDEEEDDDDFARLARRRTKYRPMTSAATSFDSGEGSSLLNFSDGTNLSAEAPSPSPSNALALPEPPAPVRTTTKEQDMIDLLSITLSTTSDSPHQPHTAPPVSNQNMHQVPAFPTPATPSNQYMHSVPMSPSTQGYPYGFQPYPENQGQVPYNSYIAPWAQPQPQPQLQPQYPQYPSYYPPPPWATSAANSNENMTMTPHANAANSNMSLPVARSLQYNYSLPARSNNVSTIQTPPSSDPKSFVPTYRLFEELNVLGSADKGLKSTGNMSPSLSSTSGQGMVGGRK</sequence>
<dbReference type="CDD" id="cd14231">
    <property type="entry name" value="GAT_GGA-like_plant"/>
    <property type="match status" value="1"/>
</dbReference>
<evidence type="ECO:0000256" key="1">
    <source>
        <dbReference type="ARBA" id="ARBA00004170"/>
    </source>
</evidence>
<dbReference type="CDD" id="cd03561">
    <property type="entry name" value="VHS"/>
    <property type="match status" value="1"/>
</dbReference>
<dbReference type="Proteomes" id="UP001141806">
    <property type="component" value="Unassembled WGS sequence"/>
</dbReference>
<dbReference type="InterPro" id="IPR038425">
    <property type="entry name" value="GAT_sf"/>
</dbReference>
<evidence type="ECO:0000313" key="9">
    <source>
        <dbReference type="EMBL" id="KAJ4970002.1"/>
    </source>
</evidence>
<proteinExistence type="inferred from homology"/>
<dbReference type="Gene3D" id="1.20.58.160">
    <property type="match status" value="1"/>
</dbReference>
<gene>
    <name evidence="9" type="ORF">NE237_003101</name>
</gene>
<organism evidence="9 10">
    <name type="scientific">Protea cynaroides</name>
    <dbReference type="NCBI Taxonomy" id="273540"/>
    <lineage>
        <taxon>Eukaryota</taxon>
        <taxon>Viridiplantae</taxon>
        <taxon>Streptophyta</taxon>
        <taxon>Embryophyta</taxon>
        <taxon>Tracheophyta</taxon>
        <taxon>Spermatophyta</taxon>
        <taxon>Magnoliopsida</taxon>
        <taxon>Proteales</taxon>
        <taxon>Proteaceae</taxon>
        <taxon>Protea</taxon>
    </lineage>
</organism>
<dbReference type="OrthoDB" id="2018246at2759"/>
<feature type="compositionally biased region" description="Low complexity" evidence="6">
    <location>
        <begin position="370"/>
        <end position="386"/>
    </location>
</feature>
<feature type="domain" description="VHS" evidence="7">
    <location>
        <begin position="13"/>
        <end position="142"/>
    </location>
</feature>
<dbReference type="GO" id="GO:0043130">
    <property type="term" value="F:ubiquitin binding"/>
    <property type="evidence" value="ECO:0007669"/>
    <property type="project" value="InterPro"/>
</dbReference>
<dbReference type="GO" id="GO:0043328">
    <property type="term" value="P:protein transport to vacuole involved in ubiquitin-dependent protein catabolic process via the multivesicular body sorting pathway"/>
    <property type="evidence" value="ECO:0007669"/>
    <property type="project" value="InterPro"/>
</dbReference>
<evidence type="ECO:0000259" key="7">
    <source>
        <dbReference type="PROSITE" id="PS50179"/>
    </source>
</evidence>
<dbReference type="EMBL" id="JAMYWD010000005">
    <property type="protein sequence ID" value="KAJ4970002.1"/>
    <property type="molecule type" value="Genomic_DNA"/>
</dbReference>
<evidence type="ECO:0000313" key="10">
    <source>
        <dbReference type="Proteomes" id="UP001141806"/>
    </source>
</evidence>
<dbReference type="InterPro" id="IPR008942">
    <property type="entry name" value="ENTH_VHS"/>
</dbReference>
<keyword evidence="10" id="KW-1185">Reference proteome</keyword>
<accession>A0A9Q0QS97</accession>
<dbReference type="Gene3D" id="1.25.40.90">
    <property type="match status" value="1"/>
</dbReference>
<dbReference type="PROSITE" id="PS50179">
    <property type="entry name" value="VHS"/>
    <property type="match status" value="1"/>
</dbReference>
<dbReference type="SUPFAM" id="SSF48464">
    <property type="entry name" value="ENTH/VHS domain"/>
    <property type="match status" value="1"/>
</dbReference>
<evidence type="ECO:0000259" key="8">
    <source>
        <dbReference type="PROSITE" id="PS50909"/>
    </source>
</evidence>
<dbReference type="Pfam" id="PF03127">
    <property type="entry name" value="GAT"/>
    <property type="match status" value="1"/>
</dbReference>
<dbReference type="SUPFAM" id="SSF89009">
    <property type="entry name" value="GAT-like domain"/>
    <property type="match status" value="1"/>
</dbReference>
<evidence type="ECO:0000256" key="4">
    <source>
        <dbReference type="ARBA" id="ARBA00022927"/>
    </source>
</evidence>
<dbReference type="FunFam" id="1.25.40.90:FF:000028">
    <property type="entry name" value="TOM1-like protein 2"/>
    <property type="match status" value="1"/>
</dbReference>
<evidence type="ECO:0000256" key="2">
    <source>
        <dbReference type="ARBA" id="ARBA00007708"/>
    </source>
</evidence>
<comment type="similarity">
    <text evidence="2">Belongs to the TOM1 family.</text>
</comment>
<evidence type="ECO:0000256" key="6">
    <source>
        <dbReference type="SAM" id="MobiDB-lite"/>
    </source>
</evidence>
<evidence type="ECO:0000256" key="5">
    <source>
        <dbReference type="ARBA" id="ARBA00023136"/>
    </source>
</evidence>
<dbReference type="SMART" id="SM00288">
    <property type="entry name" value="VHS"/>
    <property type="match status" value="1"/>
</dbReference>
<comment type="subcellular location">
    <subcellularLocation>
        <location evidence="1">Membrane</location>
        <topology evidence="1">Peripheral membrane protein</topology>
    </subcellularLocation>
</comment>
<feature type="region of interest" description="Disordered" evidence="6">
    <location>
        <begin position="276"/>
        <end position="333"/>
    </location>
</feature>
<dbReference type="PROSITE" id="PS50909">
    <property type="entry name" value="GAT"/>
    <property type="match status" value="1"/>
</dbReference>
<feature type="compositionally biased region" description="Basic and acidic residues" evidence="6">
    <location>
        <begin position="280"/>
        <end position="303"/>
    </location>
</feature>
<evidence type="ECO:0000256" key="3">
    <source>
        <dbReference type="ARBA" id="ARBA00022448"/>
    </source>
</evidence>
<keyword evidence="3" id="KW-0813">Transport</keyword>
<feature type="compositionally biased region" description="Polar residues" evidence="6">
    <location>
        <begin position="306"/>
        <end position="323"/>
    </location>
</feature>
<comment type="caution">
    <text evidence="9">The sequence shown here is derived from an EMBL/GenBank/DDBJ whole genome shotgun (WGS) entry which is preliminary data.</text>
</comment>
<reference evidence="9" key="1">
    <citation type="journal article" date="2023" name="Plant J.">
        <title>The genome of the king protea, Protea cynaroides.</title>
        <authorList>
            <person name="Chang J."/>
            <person name="Duong T.A."/>
            <person name="Schoeman C."/>
            <person name="Ma X."/>
            <person name="Roodt D."/>
            <person name="Barker N."/>
            <person name="Li Z."/>
            <person name="Van de Peer Y."/>
            <person name="Mizrachi E."/>
        </authorList>
    </citation>
    <scope>NUCLEOTIDE SEQUENCE</scope>
    <source>
        <tissue evidence="9">Young leaves</tissue>
    </source>
</reference>
<protein>
    <submittedName>
        <fullName evidence="9">Uncharacterized protein</fullName>
    </submittedName>
</protein>
<feature type="domain" description="GAT" evidence="8">
    <location>
        <begin position="185"/>
        <end position="273"/>
    </location>
</feature>
<dbReference type="GO" id="GO:0005737">
    <property type="term" value="C:cytoplasm"/>
    <property type="evidence" value="ECO:0007669"/>
    <property type="project" value="UniProtKB-ARBA"/>
</dbReference>